<comment type="caution">
    <text evidence="3">The sequence shown here is derived from an EMBL/GenBank/DDBJ whole genome shotgun (WGS) entry which is preliminary data.</text>
</comment>
<keyword evidence="1" id="KW-1133">Transmembrane helix</keyword>
<dbReference type="EMBL" id="CM035425">
    <property type="protein sequence ID" value="KAH7331878.1"/>
    <property type="molecule type" value="Genomic_DNA"/>
</dbReference>
<organism evidence="3 4">
    <name type="scientific">Ceratopteris richardii</name>
    <name type="common">Triangle waterfern</name>
    <dbReference type="NCBI Taxonomy" id="49495"/>
    <lineage>
        <taxon>Eukaryota</taxon>
        <taxon>Viridiplantae</taxon>
        <taxon>Streptophyta</taxon>
        <taxon>Embryophyta</taxon>
        <taxon>Tracheophyta</taxon>
        <taxon>Polypodiopsida</taxon>
        <taxon>Polypodiidae</taxon>
        <taxon>Polypodiales</taxon>
        <taxon>Pteridineae</taxon>
        <taxon>Pteridaceae</taxon>
        <taxon>Parkerioideae</taxon>
        <taxon>Ceratopteris</taxon>
    </lineage>
</organism>
<feature type="domain" description="Serine aminopeptidase S33" evidence="2">
    <location>
        <begin position="108"/>
        <end position="350"/>
    </location>
</feature>
<dbReference type="InterPro" id="IPR000073">
    <property type="entry name" value="AB_hydrolase_1"/>
</dbReference>
<dbReference type="Proteomes" id="UP000825935">
    <property type="component" value="Chromosome 20"/>
</dbReference>
<dbReference type="InterPro" id="IPR022742">
    <property type="entry name" value="Hydrolase_4"/>
</dbReference>
<keyword evidence="4" id="KW-1185">Reference proteome</keyword>
<reference evidence="3" key="1">
    <citation type="submission" date="2021-08" db="EMBL/GenBank/DDBJ databases">
        <title>WGS assembly of Ceratopteris richardii.</title>
        <authorList>
            <person name="Marchant D.B."/>
            <person name="Chen G."/>
            <person name="Jenkins J."/>
            <person name="Shu S."/>
            <person name="Leebens-Mack J."/>
            <person name="Grimwood J."/>
            <person name="Schmutz J."/>
            <person name="Soltis P."/>
            <person name="Soltis D."/>
            <person name="Chen Z.-H."/>
        </authorList>
    </citation>
    <scope>NUCLEOTIDE SEQUENCE</scope>
    <source>
        <strain evidence="3">Whitten #5841</strain>
        <tissue evidence="3">Leaf</tissue>
    </source>
</reference>
<gene>
    <name evidence="3" type="ORF">KP509_20G054800</name>
</gene>
<keyword evidence="1" id="KW-0472">Membrane</keyword>
<evidence type="ECO:0000259" key="2">
    <source>
        <dbReference type="Pfam" id="PF12146"/>
    </source>
</evidence>
<dbReference type="OrthoDB" id="2498029at2759"/>
<dbReference type="InterPro" id="IPR051044">
    <property type="entry name" value="MAG_DAG_Lipase"/>
</dbReference>
<dbReference type="FunFam" id="3.40.50.1820:FF:000054">
    <property type="entry name" value="Alpha/beta-Hydrolases superfamily protein"/>
    <property type="match status" value="1"/>
</dbReference>
<dbReference type="Pfam" id="PF12146">
    <property type="entry name" value="Hydrolase_4"/>
    <property type="match status" value="1"/>
</dbReference>
<dbReference type="PANTHER" id="PTHR11614">
    <property type="entry name" value="PHOSPHOLIPASE-RELATED"/>
    <property type="match status" value="1"/>
</dbReference>
<dbReference type="InterPro" id="IPR029058">
    <property type="entry name" value="AB_hydrolase_fold"/>
</dbReference>
<dbReference type="OMA" id="QNAQNLW"/>
<dbReference type="PRINTS" id="PR00111">
    <property type="entry name" value="ABHYDROLASE"/>
</dbReference>
<sequence length="369" mass="41544">MADNLLILTFTVFSAGISVLYLYRKRRSKKDSLNVESVRQENIVGDLGNLDHEYDRRKVRSLFQEAQLNLDHILLRESLDGVDAEEFYRTNHRGIEIFTRSWIPNKGSAKAVVFICHGYGDTCTFFLEGFSRILAKEGYAVFGMDYAGCGLSAGLHGFIPDFDKLVEDVIENYSIIRGRPEFEKLPCFLFGQSMGGAVALKVHLKQPAAWNGAILLAPMCKVSEEVQPPWIVIKILIGLSYIFPRAKFVPGKNLADLAFRDVKKRMQCAYNVVGYKDPPRLRTAVELLGATKEISSRLNEVSWPMLILHGASDVVTDPSVSKALYEQCSSNDKKICLYDQAWHSILDGEPDDVILQVLSDIKSWLLLRT</sequence>
<evidence type="ECO:0000256" key="1">
    <source>
        <dbReference type="SAM" id="Phobius"/>
    </source>
</evidence>
<dbReference type="Gene3D" id="3.40.50.1820">
    <property type="entry name" value="alpha/beta hydrolase"/>
    <property type="match status" value="1"/>
</dbReference>
<name>A0A8T2SJE5_CERRI</name>
<dbReference type="AlphaFoldDB" id="A0A8T2SJE5"/>
<evidence type="ECO:0000313" key="3">
    <source>
        <dbReference type="EMBL" id="KAH7331878.1"/>
    </source>
</evidence>
<proteinExistence type="predicted"/>
<dbReference type="SUPFAM" id="SSF53474">
    <property type="entry name" value="alpha/beta-Hydrolases"/>
    <property type="match status" value="1"/>
</dbReference>
<evidence type="ECO:0000313" key="4">
    <source>
        <dbReference type="Proteomes" id="UP000825935"/>
    </source>
</evidence>
<feature type="transmembrane region" description="Helical" evidence="1">
    <location>
        <begin position="6"/>
        <end position="23"/>
    </location>
</feature>
<keyword evidence="1" id="KW-0812">Transmembrane</keyword>
<accession>A0A8T2SJE5</accession>
<protein>
    <recommendedName>
        <fullName evidence="2">Serine aminopeptidase S33 domain-containing protein</fullName>
    </recommendedName>
</protein>